<dbReference type="Proteomes" id="UP000091929">
    <property type="component" value="Unassembled WGS sequence"/>
</dbReference>
<dbReference type="Pfam" id="PF02517">
    <property type="entry name" value="Rce1-like"/>
    <property type="match status" value="1"/>
</dbReference>
<dbReference type="EMBL" id="LNGF01000025">
    <property type="protein sequence ID" value="KYC47387.1"/>
    <property type="molecule type" value="Genomic_DNA"/>
</dbReference>
<dbReference type="GO" id="GO:0006508">
    <property type="term" value="P:proteolysis"/>
    <property type="evidence" value="ECO:0007669"/>
    <property type="project" value="UniProtKB-KW"/>
</dbReference>
<gene>
    <name evidence="3" type="ORF">APG10_00855</name>
    <name evidence="4" type="ORF">APG11_01226</name>
    <name evidence="5" type="ORF">APG12_01206</name>
</gene>
<dbReference type="InterPro" id="IPR003675">
    <property type="entry name" value="Rce1/LyrA-like_dom"/>
</dbReference>
<feature type="transmembrane region" description="Helical" evidence="1">
    <location>
        <begin position="197"/>
        <end position="215"/>
    </location>
</feature>
<keyword evidence="1" id="KW-0812">Transmembrane</keyword>
<evidence type="ECO:0000313" key="3">
    <source>
        <dbReference type="EMBL" id="KYC45410.1"/>
    </source>
</evidence>
<accession>A0A150IY10</accession>
<dbReference type="EMBL" id="LNGE01000019">
    <property type="protein sequence ID" value="KYC45410.1"/>
    <property type="molecule type" value="Genomic_DNA"/>
</dbReference>
<dbReference type="GO" id="GO:0080120">
    <property type="term" value="P:CAAX-box protein maturation"/>
    <property type="evidence" value="ECO:0007669"/>
    <property type="project" value="UniProtKB-ARBA"/>
</dbReference>
<organism evidence="5 8">
    <name type="scientific">Candidatus Methanofastidiosum methylothiophilum</name>
    <dbReference type="NCBI Taxonomy" id="1705564"/>
    <lineage>
        <taxon>Archaea</taxon>
        <taxon>Methanobacteriati</taxon>
        <taxon>Methanobacteriota</taxon>
        <taxon>Stenosarchaea group</taxon>
        <taxon>Candidatus Methanofastidiosia</taxon>
        <taxon>Candidatus Methanofastidiosales</taxon>
        <taxon>Candidatus Methanofastidiosaceae</taxon>
        <taxon>Candidatus Methanofastidiosum</taxon>
    </lineage>
</organism>
<dbReference type="PANTHER" id="PTHR35797:SF1">
    <property type="entry name" value="PROTEASE"/>
    <property type="match status" value="1"/>
</dbReference>
<feature type="transmembrane region" description="Helical" evidence="1">
    <location>
        <begin position="222"/>
        <end position="243"/>
    </location>
</feature>
<reference evidence="6 7" key="1">
    <citation type="journal article" date="2016" name="ISME J.">
        <title>Chasing the elusive Euryarchaeota class WSA2: genomes reveal a uniquely fastidious methyl-reducing methanogen.</title>
        <authorList>
            <person name="Nobu M.K."/>
            <person name="Narihiro T."/>
            <person name="Kuroda K."/>
            <person name="Mei R."/>
            <person name="Liu W.T."/>
        </authorList>
    </citation>
    <scope>NUCLEOTIDE SEQUENCE [LARGE SCALE GENOMIC DNA]</scope>
    <source>
        <strain evidence="3">B03fssc0709_Meth_Bin005</strain>
        <strain evidence="4">B15fssc0709_Meth_Bin003</strain>
        <strain evidence="5">BMIXfssc0709_Meth_Bin006</strain>
    </source>
</reference>
<evidence type="ECO:0000313" key="8">
    <source>
        <dbReference type="Proteomes" id="UP000092403"/>
    </source>
</evidence>
<evidence type="ECO:0000256" key="1">
    <source>
        <dbReference type="SAM" id="Phobius"/>
    </source>
</evidence>
<feature type="transmembrane region" description="Helical" evidence="1">
    <location>
        <begin position="165"/>
        <end position="185"/>
    </location>
</feature>
<dbReference type="Proteomes" id="UP000092403">
    <property type="component" value="Unassembled WGS sequence"/>
</dbReference>
<name>A0A150IY10_9EURY</name>
<proteinExistence type="predicted"/>
<keyword evidence="1" id="KW-1133">Transmembrane helix</keyword>
<feature type="domain" description="CAAX prenyl protease 2/Lysostaphin resistance protein A-like" evidence="2">
    <location>
        <begin position="131"/>
        <end position="234"/>
    </location>
</feature>
<keyword evidence="5" id="KW-0645">Protease</keyword>
<keyword evidence="1" id="KW-0472">Membrane</keyword>
<feature type="transmembrane region" description="Helical" evidence="1">
    <location>
        <begin position="82"/>
        <end position="103"/>
    </location>
</feature>
<evidence type="ECO:0000313" key="6">
    <source>
        <dbReference type="Proteomes" id="UP000091929"/>
    </source>
</evidence>
<dbReference type="AlphaFoldDB" id="A0A150IY10"/>
<accession>A0A150IK39</accession>
<dbReference type="Proteomes" id="UP000092401">
    <property type="component" value="Unassembled WGS sequence"/>
</dbReference>
<accession>A0A150IQW4</accession>
<evidence type="ECO:0000259" key="2">
    <source>
        <dbReference type="Pfam" id="PF02517"/>
    </source>
</evidence>
<evidence type="ECO:0000313" key="4">
    <source>
        <dbReference type="EMBL" id="KYC47387.1"/>
    </source>
</evidence>
<comment type="caution">
    <text evidence="5">The sequence shown here is derived from an EMBL/GenBank/DDBJ whole genome shotgun (WGS) entry which is preliminary data.</text>
</comment>
<feature type="transmembrane region" description="Helical" evidence="1">
    <location>
        <begin position="39"/>
        <end position="61"/>
    </location>
</feature>
<dbReference type="InterPro" id="IPR042150">
    <property type="entry name" value="MmRce1-like"/>
</dbReference>
<dbReference type="GO" id="GO:0004175">
    <property type="term" value="F:endopeptidase activity"/>
    <property type="evidence" value="ECO:0007669"/>
    <property type="project" value="UniProtKB-ARBA"/>
</dbReference>
<feature type="transmembrane region" description="Helical" evidence="1">
    <location>
        <begin position="249"/>
        <end position="271"/>
    </location>
</feature>
<evidence type="ECO:0000313" key="7">
    <source>
        <dbReference type="Proteomes" id="UP000092401"/>
    </source>
</evidence>
<feature type="transmembrane region" description="Helical" evidence="1">
    <location>
        <begin position="12"/>
        <end position="33"/>
    </location>
</feature>
<sequence length="281" mass="31777">MTTNFNDTSSKGIIYFVLITFIITYLMLAFVYINGGLSYQNTFAFLMAIMFIPLIVSSLLTKFYLKRPISSFGIKKGDSVKYYLAAYFYPFLAVGLGISLFLLMGLGKLNTNLDLIFPTQYGIPVYILLFNYAIAPIFPNSIFAFGEEYGWRGYLQDLLLEKFSIFKTLIITGVIWGLWHAPLIAMGYNYNQYPLPGVFLFTIWTIFVGIFFGWLKIKSKSVLTAALGHGAINAYVGFGIFFAQTNNQLLGVPFGLPGLLAFLILAIIFLWDLKRSYPKDF</sequence>
<dbReference type="PANTHER" id="PTHR35797">
    <property type="entry name" value="PROTEASE-RELATED"/>
    <property type="match status" value="1"/>
</dbReference>
<protein>
    <submittedName>
        <fullName evidence="5">CAAX amino terminal protease self-immunity</fullName>
    </submittedName>
</protein>
<keyword evidence="5" id="KW-0378">Hydrolase</keyword>
<evidence type="ECO:0000313" key="5">
    <source>
        <dbReference type="EMBL" id="KYC49880.1"/>
    </source>
</evidence>
<feature type="transmembrane region" description="Helical" evidence="1">
    <location>
        <begin position="123"/>
        <end position="145"/>
    </location>
</feature>
<dbReference type="EMBL" id="LNJC01000024">
    <property type="protein sequence ID" value="KYC49880.1"/>
    <property type="molecule type" value="Genomic_DNA"/>
</dbReference>